<dbReference type="GO" id="GO:0012505">
    <property type="term" value="C:endomembrane system"/>
    <property type="evidence" value="ECO:0007669"/>
    <property type="project" value="UniProtKB-SubCell"/>
</dbReference>
<dbReference type="AlphaFoldDB" id="A0AB34K8J6"/>
<dbReference type="GO" id="GO:0035435">
    <property type="term" value="P:phosphate ion transmembrane transport"/>
    <property type="evidence" value="ECO:0007669"/>
    <property type="project" value="TreeGrafter"/>
</dbReference>
<dbReference type="InterPro" id="IPR011701">
    <property type="entry name" value="MFS"/>
</dbReference>
<dbReference type="GO" id="GO:0061513">
    <property type="term" value="F:glucose 6-phosphate:phosphate antiporter activity"/>
    <property type="evidence" value="ECO:0007669"/>
    <property type="project" value="TreeGrafter"/>
</dbReference>
<feature type="transmembrane region" description="Helical" evidence="5">
    <location>
        <begin position="117"/>
        <end position="139"/>
    </location>
</feature>
<keyword evidence="4 5" id="KW-0472">Membrane</keyword>
<feature type="transmembrane region" description="Helical" evidence="5">
    <location>
        <begin position="377"/>
        <end position="396"/>
    </location>
</feature>
<feature type="transmembrane region" description="Helical" evidence="5">
    <location>
        <begin position="23"/>
        <end position="42"/>
    </location>
</feature>
<sequence length="446" mass="47632">MKSEAAPLLPAPSHPCRCASREANLVVMVAVVILTGIAKMFTDHALSVQQTQIAHDTGVPSVVSALPCVGSAFYVLGKLVGVPFSSSIGAYRGLVAAMFVSTVASLTFTIGTPAAMYISWCTYRFATAFVWPCGVRTFVAWFDTRLFGRASAILAIAWEGGAILAGLGYSFMVQKGYDWRNCFHVATVISGTTLAIIAAFLHDNPASLGLRAPVIESPELSEHHPLSDVSGPVAARALLTDWVLWLGLLGMSCASACAYLGSYASVFVTEALGGSPSAGAYTSSMSAIGAIVGVVFGGIVYDYFLPTRSMRSRFMAVWSGLYSFVMGFILLYLVGVKSVAWYCVVLLGAGFFASVPYGIMQVVFACKYASARHVGSFIHLLDAFALSVSVLAQMIAGDHMVYRQFNAYVVTTAIFSSFAGIFLVLFLVFDLRFRSLEVPIKPLLSP</sequence>
<feature type="transmembrane region" description="Helical" evidence="5">
    <location>
        <begin position="339"/>
        <end position="365"/>
    </location>
</feature>
<evidence type="ECO:0000256" key="3">
    <source>
        <dbReference type="ARBA" id="ARBA00022989"/>
    </source>
</evidence>
<feature type="transmembrane region" description="Helical" evidence="5">
    <location>
        <begin position="316"/>
        <end position="333"/>
    </location>
</feature>
<dbReference type="PANTHER" id="PTHR43826:SF8">
    <property type="entry name" value="MAJOR FACILITATOR SUPERFAMILY (MFS) PROFILE DOMAIN-CONTAINING PROTEIN"/>
    <property type="match status" value="1"/>
</dbReference>
<name>A0AB34K8J6_PRYPA</name>
<keyword evidence="2 5" id="KW-0812">Transmembrane</keyword>
<feature type="transmembrane region" description="Helical" evidence="5">
    <location>
        <begin position="93"/>
        <end position="111"/>
    </location>
</feature>
<dbReference type="SUPFAM" id="SSF103473">
    <property type="entry name" value="MFS general substrate transporter"/>
    <property type="match status" value="1"/>
</dbReference>
<dbReference type="Proteomes" id="UP001515480">
    <property type="component" value="Unassembled WGS sequence"/>
</dbReference>
<feature type="transmembrane region" description="Helical" evidence="5">
    <location>
        <begin position="151"/>
        <end position="171"/>
    </location>
</feature>
<keyword evidence="7" id="KW-1185">Reference proteome</keyword>
<dbReference type="Gene3D" id="1.20.1250.20">
    <property type="entry name" value="MFS general substrate transporter like domains"/>
    <property type="match status" value="2"/>
</dbReference>
<keyword evidence="3 5" id="KW-1133">Transmembrane helix</keyword>
<evidence type="ECO:0000256" key="2">
    <source>
        <dbReference type="ARBA" id="ARBA00022692"/>
    </source>
</evidence>
<evidence type="ECO:0000256" key="1">
    <source>
        <dbReference type="ARBA" id="ARBA00004127"/>
    </source>
</evidence>
<feature type="transmembrane region" description="Helical" evidence="5">
    <location>
        <begin position="62"/>
        <end position="81"/>
    </location>
</feature>
<organism evidence="6 7">
    <name type="scientific">Prymnesium parvum</name>
    <name type="common">Toxic golden alga</name>
    <dbReference type="NCBI Taxonomy" id="97485"/>
    <lineage>
        <taxon>Eukaryota</taxon>
        <taxon>Haptista</taxon>
        <taxon>Haptophyta</taxon>
        <taxon>Prymnesiophyceae</taxon>
        <taxon>Prymnesiales</taxon>
        <taxon>Prymnesiaceae</taxon>
        <taxon>Prymnesium</taxon>
    </lineage>
</organism>
<feature type="transmembrane region" description="Helical" evidence="5">
    <location>
        <begin position="284"/>
        <end position="304"/>
    </location>
</feature>
<accession>A0AB34K8J6</accession>
<comment type="subcellular location">
    <subcellularLocation>
        <location evidence="1">Endomembrane system</location>
        <topology evidence="1">Multi-pass membrane protein</topology>
    </subcellularLocation>
</comment>
<evidence type="ECO:0000256" key="5">
    <source>
        <dbReference type="SAM" id="Phobius"/>
    </source>
</evidence>
<feature type="transmembrane region" description="Helical" evidence="5">
    <location>
        <begin position="183"/>
        <end position="201"/>
    </location>
</feature>
<dbReference type="Pfam" id="PF07690">
    <property type="entry name" value="MFS_1"/>
    <property type="match status" value="1"/>
</dbReference>
<dbReference type="GO" id="GO:0016020">
    <property type="term" value="C:membrane"/>
    <property type="evidence" value="ECO:0007669"/>
    <property type="project" value="UniProtKB-ARBA"/>
</dbReference>
<dbReference type="InterPro" id="IPR051337">
    <property type="entry name" value="OPA_Antiporter"/>
</dbReference>
<evidence type="ECO:0000313" key="7">
    <source>
        <dbReference type="Proteomes" id="UP001515480"/>
    </source>
</evidence>
<gene>
    <name evidence="6" type="ORF">AB1Y20_000145</name>
</gene>
<feature type="transmembrane region" description="Helical" evidence="5">
    <location>
        <begin position="408"/>
        <end position="429"/>
    </location>
</feature>
<protein>
    <recommendedName>
        <fullName evidence="8">Major facilitator superfamily (MFS) profile domain-containing protein</fullName>
    </recommendedName>
</protein>
<dbReference type="PANTHER" id="PTHR43826">
    <property type="entry name" value="GLUCOSE-6-PHOSPHATE EXCHANGER SLC37A4"/>
    <property type="match status" value="1"/>
</dbReference>
<dbReference type="EMBL" id="JBGBPQ010000001">
    <property type="protein sequence ID" value="KAL1529186.1"/>
    <property type="molecule type" value="Genomic_DNA"/>
</dbReference>
<dbReference type="InterPro" id="IPR036259">
    <property type="entry name" value="MFS_trans_sf"/>
</dbReference>
<evidence type="ECO:0000313" key="6">
    <source>
        <dbReference type="EMBL" id="KAL1529186.1"/>
    </source>
</evidence>
<reference evidence="6 7" key="1">
    <citation type="journal article" date="2024" name="Science">
        <title>Giant polyketide synthase enzymes in the biosynthesis of giant marine polyether toxins.</title>
        <authorList>
            <person name="Fallon T.R."/>
            <person name="Shende V.V."/>
            <person name="Wierzbicki I.H."/>
            <person name="Pendleton A.L."/>
            <person name="Watervoot N.F."/>
            <person name="Auber R.P."/>
            <person name="Gonzalez D.J."/>
            <person name="Wisecaver J.H."/>
            <person name="Moore B.S."/>
        </authorList>
    </citation>
    <scope>NUCLEOTIDE SEQUENCE [LARGE SCALE GENOMIC DNA]</scope>
    <source>
        <strain evidence="6 7">12B1</strain>
    </source>
</reference>
<feature type="transmembrane region" description="Helical" evidence="5">
    <location>
        <begin position="242"/>
        <end position="264"/>
    </location>
</feature>
<evidence type="ECO:0000256" key="4">
    <source>
        <dbReference type="ARBA" id="ARBA00023136"/>
    </source>
</evidence>
<evidence type="ECO:0008006" key="8">
    <source>
        <dbReference type="Google" id="ProtNLM"/>
    </source>
</evidence>
<comment type="caution">
    <text evidence="6">The sequence shown here is derived from an EMBL/GenBank/DDBJ whole genome shotgun (WGS) entry which is preliminary data.</text>
</comment>
<proteinExistence type="predicted"/>